<dbReference type="InterPro" id="IPR013328">
    <property type="entry name" value="6PGD_dom2"/>
</dbReference>
<protein>
    <recommendedName>
        <fullName evidence="3 9">3-hydroxyisobutyrate dehydrogenase</fullName>
        <shortName evidence="9">HIBADH</shortName>
        <ecNumber evidence="3 9">1.1.1.31</ecNumber>
    </recommendedName>
</protein>
<evidence type="ECO:0000256" key="6">
    <source>
        <dbReference type="ARBA" id="ARBA00023027"/>
    </source>
</evidence>
<dbReference type="InterPro" id="IPR008927">
    <property type="entry name" value="6-PGluconate_DH-like_C_sf"/>
</dbReference>
<keyword evidence="13" id="KW-1185">Reference proteome</keyword>
<comment type="similarity">
    <text evidence="2">Belongs to the HIBADH-related family. 3-hydroxyisobutyrate dehydrogenase subfamily.</text>
</comment>
<evidence type="ECO:0000256" key="1">
    <source>
        <dbReference type="ARBA" id="ARBA00005109"/>
    </source>
</evidence>
<dbReference type="FunFam" id="1.10.1040.10:FF:000006">
    <property type="entry name" value="3-hydroxyisobutyrate dehydrogenase"/>
    <property type="match status" value="1"/>
</dbReference>
<dbReference type="EMBL" id="QPFP01000006">
    <property type="protein sequence ID" value="TEB36024.1"/>
    <property type="molecule type" value="Genomic_DNA"/>
</dbReference>
<dbReference type="Pfam" id="PF14833">
    <property type="entry name" value="NAD_binding_11"/>
    <property type="match status" value="1"/>
</dbReference>
<keyword evidence="5 9" id="KW-0560">Oxidoreductase</keyword>
<dbReference type="GO" id="GO:0051287">
    <property type="term" value="F:NAD binding"/>
    <property type="evidence" value="ECO:0007669"/>
    <property type="project" value="InterPro"/>
</dbReference>
<feature type="domain" description="3-hydroxyisobutyrate dehydrogenase-like NAD-binding" evidence="11">
    <location>
        <begin position="198"/>
        <end position="326"/>
    </location>
</feature>
<comment type="catalytic activity">
    <reaction evidence="7 9">
        <text>3-hydroxy-2-methylpropanoate + NAD(+) = 2-methyl-3-oxopropanoate + NADH + H(+)</text>
        <dbReference type="Rhea" id="RHEA:17681"/>
        <dbReference type="ChEBI" id="CHEBI:11805"/>
        <dbReference type="ChEBI" id="CHEBI:15378"/>
        <dbReference type="ChEBI" id="CHEBI:57540"/>
        <dbReference type="ChEBI" id="CHEBI:57700"/>
        <dbReference type="ChEBI" id="CHEBI:57945"/>
        <dbReference type="EC" id="1.1.1.31"/>
    </reaction>
</comment>
<comment type="pathway">
    <text evidence="1 9">Amino-acid degradation; L-valine degradation.</text>
</comment>
<dbReference type="STRING" id="71717.A0A4Y7TPZ5"/>
<comment type="caution">
    <text evidence="12">The sequence shown here is derived from an EMBL/GenBank/DDBJ whole genome shotgun (WGS) entry which is preliminary data.</text>
</comment>
<dbReference type="InterPro" id="IPR036291">
    <property type="entry name" value="NAD(P)-bd_dom_sf"/>
</dbReference>
<dbReference type="GO" id="GO:0006574">
    <property type="term" value="P:L-valine catabolic process"/>
    <property type="evidence" value="ECO:0007669"/>
    <property type="project" value="UniProtKB-UniPathway"/>
</dbReference>
<evidence type="ECO:0000256" key="4">
    <source>
        <dbReference type="ARBA" id="ARBA00022456"/>
    </source>
</evidence>
<evidence type="ECO:0000256" key="5">
    <source>
        <dbReference type="ARBA" id="ARBA00023002"/>
    </source>
</evidence>
<dbReference type="SUPFAM" id="SSF48179">
    <property type="entry name" value="6-phosphogluconate dehydrogenase C-terminal domain-like"/>
    <property type="match status" value="1"/>
</dbReference>
<dbReference type="Gene3D" id="1.10.1040.10">
    <property type="entry name" value="N-(1-d-carboxylethyl)-l-norvaline Dehydrogenase, domain 2"/>
    <property type="match status" value="1"/>
</dbReference>
<evidence type="ECO:0000259" key="10">
    <source>
        <dbReference type="Pfam" id="PF03446"/>
    </source>
</evidence>
<evidence type="ECO:0000256" key="7">
    <source>
        <dbReference type="ARBA" id="ARBA00049197"/>
    </source>
</evidence>
<evidence type="ECO:0000313" key="13">
    <source>
        <dbReference type="Proteomes" id="UP000298030"/>
    </source>
</evidence>
<dbReference type="SUPFAM" id="SSF51735">
    <property type="entry name" value="NAD(P)-binding Rossmann-fold domains"/>
    <property type="match status" value="1"/>
</dbReference>
<evidence type="ECO:0000256" key="3">
    <source>
        <dbReference type="ARBA" id="ARBA00012991"/>
    </source>
</evidence>
<evidence type="ECO:0000256" key="8">
    <source>
        <dbReference type="PIRSR" id="PIRSR000103-1"/>
    </source>
</evidence>
<proteinExistence type="inferred from homology"/>
<dbReference type="AlphaFoldDB" id="A0A4Y7TPZ5"/>
<keyword evidence="6 9" id="KW-0520">NAD</keyword>
<evidence type="ECO:0000313" key="12">
    <source>
        <dbReference type="EMBL" id="TEB36024.1"/>
    </source>
</evidence>
<dbReference type="InterPro" id="IPR002204">
    <property type="entry name" value="3-OH-isobutyrate_DH-rel_CS"/>
</dbReference>
<feature type="active site" evidence="8">
    <location>
        <position position="204"/>
    </location>
</feature>
<dbReference type="GO" id="GO:0005739">
    <property type="term" value="C:mitochondrion"/>
    <property type="evidence" value="ECO:0007669"/>
    <property type="project" value="TreeGrafter"/>
</dbReference>
<gene>
    <name evidence="12" type="ORF">FA13DRAFT_1752721</name>
</gene>
<dbReference type="InterPro" id="IPR015815">
    <property type="entry name" value="HIBADH-related"/>
</dbReference>
<reference evidence="12 13" key="1">
    <citation type="journal article" date="2019" name="Nat. Ecol. Evol.">
        <title>Megaphylogeny resolves global patterns of mushroom evolution.</title>
        <authorList>
            <person name="Varga T."/>
            <person name="Krizsan K."/>
            <person name="Foldi C."/>
            <person name="Dima B."/>
            <person name="Sanchez-Garcia M."/>
            <person name="Sanchez-Ramirez S."/>
            <person name="Szollosi G.J."/>
            <person name="Szarkandi J.G."/>
            <person name="Papp V."/>
            <person name="Albert L."/>
            <person name="Andreopoulos W."/>
            <person name="Angelini C."/>
            <person name="Antonin V."/>
            <person name="Barry K.W."/>
            <person name="Bougher N.L."/>
            <person name="Buchanan P."/>
            <person name="Buyck B."/>
            <person name="Bense V."/>
            <person name="Catcheside P."/>
            <person name="Chovatia M."/>
            <person name="Cooper J."/>
            <person name="Damon W."/>
            <person name="Desjardin D."/>
            <person name="Finy P."/>
            <person name="Geml J."/>
            <person name="Haridas S."/>
            <person name="Hughes K."/>
            <person name="Justo A."/>
            <person name="Karasinski D."/>
            <person name="Kautmanova I."/>
            <person name="Kiss B."/>
            <person name="Kocsube S."/>
            <person name="Kotiranta H."/>
            <person name="LaButti K.M."/>
            <person name="Lechner B.E."/>
            <person name="Liimatainen K."/>
            <person name="Lipzen A."/>
            <person name="Lukacs Z."/>
            <person name="Mihaltcheva S."/>
            <person name="Morgado L.N."/>
            <person name="Niskanen T."/>
            <person name="Noordeloos M.E."/>
            <person name="Ohm R.A."/>
            <person name="Ortiz-Santana B."/>
            <person name="Ovrebo C."/>
            <person name="Racz N."/>
            <person name="Riley R."/>
            <person name="Savchenko A."/>
            <person name="Shiryaev A."/>
            <person name="Soop K."/>
            <person name="Spirin V."/>
            <person name="Szebenyi C."/>
            <person name="Tomsovsky M."/>
            <person name="Tulloss R.E."/>
            <person name="Uehling J."/>
            <person name="Grigoriev I.V."/>
            <person name="Vagvolgyi C."/>
            <person name="Papp T."/>
            <person name="Martin F.M."/>
            <person name="Miettinen O."/>
            <person name="Hibbett D.S."/>
            <person name="Nagy L.G."/>
        </authorList>
    </citation>
    <scope>NUCLEOTIDE SEQUENCE [LARGE SCALE GENOMIC DNA]</scope>
    <source>
        <strain evidence="12 13">FP101781</strain>
    </source>
</reference>
<dbReference type="PANTHER" id="PTHR22981">
    <property type="entry name" value="3-HYDROXYISOBUTYRATE DEHYDROGENASE-RELATED"/>
    <property type="match status" value="1"/>
</dbReference>
<dbReference type="Proteomes" id="UP000298030">
    <property type="component" value="Unassembled WGS sequence"/>
</dbReference>
<evidence type="ECO:0000256" key="9">
    <source>
        <dbReference type="RuleBase" id="RU910714"/>
    </source>
</evidence>
<dbReference type="OrthoDB" id="435038at2759"/>
<dbReference type="NCBIfam" id="TIGR01692">
    <property type="entry name" value="HIBADH"/>
    <property type="match status" value="1"/>
</dbReference>
<dbReference type="InterPro" id="IPR011548">
    <property type="entry name" value="HIBADH"/>
</dbReference>
<keyword evidence="4 9" id="KW-0101">Branched-chain amino acid catabolism</keyword>
<dbReference type="UniPathway" id="UPA00362"/>
<evidence type="ECO:0000256" key="2">
    <source>
        <dbReference type="ARBA" id="ARBA00006013"/>
    </source>
</evidence>
<dbReference type="PANTHER" id="PTHR22981:SF7">
    <property type="entry name" value="3-HYDROXYISOBUTYRATE DEHYDROGENASE, MITOCHONDRIAL"/>
    <property type="match status" value="1"/>
</dbReference>
<sequence length="332" mass="34980">MRPTLRCLQSLAQRSKTTSFIGLGRMGSEMATNLFSKQLAASKDAQFIVCDAVPEAAQYFRDVFTKKYPEAKLTIAESPQEALINSSTIVTMLPSSPQVKEVYGKHIIPGLSTLAPDAARDTLCIDSTTLDVDVARAVALEVGSKGARMVDAPVSGGVTGAKAGTLSFLVGGPEASFNIARPILALMGQRIIHCGGSGAGLGAKICNNLVLGVEQIVVGEAMLLGQKLGLDPAVLASVINSSTGACWSSSVNNPVPSALPDKSPPCERNYDGGFATALMLKDMGLATDIADKQQSALPLGKAAEKIYQQVVDERQELARKDFSSTYLFLKQD</sequence>
<dbReference type="Pfam" id="PF03446">
    <property type="entry name" value="NAD_binding_2"/>
    <property type="match status" value="1"/>
</dbReference>
<dbReference type="InterPro" id="IPR029154">
    <property type="entry name" value="HIBADH-like_NADP-bd"/>
</dbReference>
<dbReference type="PIRSF" id="PIRSF000103">
    <property type="entry name" value="HIBADH"/>
    <property type="match status" value="1"/>
</dbReference>
<feature type="domain" description="6-phosphogluconate dehydrogenase NADP-binding" evidence="10">
    <location>
        <begin position="19"/>
        <end position="195"/>
    </location>
</feature>
<dbReference type="Gene3D" id="3.40.50.720">
    <property type="entry name" value="NAD(P)-binding Rossmann-like Domain"/>
    <property type="match status" value="1"/>
</dbReference>
<dbReference type="EC" id="1.1.1.31" evidence="3 9"/>
<accession>A0A4Y7TPZ5</accession>
<dbReference type="GO" id="GO:0008442">
    <property type="term" value="F:3-hydroxyisobutyrate dehydrogenase activity"/>
    <property type="evidence" value="ECO:0007669"/>
    <property type="project" value="UniProtKB-EC"/>
</dbReference>
<dbReference type="PROSITE" id="PS00895">
    <property type="entry name" value="3_HYDROXYISOBUT_DH"/>
    <property type="match status" value="1"/>
</dbReference>
<dbReference type="InterPro" id="IPR006115">
    <property type="entry name" value="6PGDH_NADP-bd"/>
</dbReference>
<dbReference type="GO" id="GO:0050661">
    <property type="term" value="F:NADP binding"/>
    <property type="evidence" value="ECO:0007669"/>
    <property type="project" value="InterPro"/>
</dbReference>
<name>A0A4Y7TPZ5_COPMI</name>
<evidence type="ECO:0000259" key="11">
    <source>
        <dbReference type="Pfam" id="PF14833"/>
    </source>
</evidence>
<organism evidence="12 13">
    <name type="scientific">Coprinellus micaceus</name>
    <name type="common">Glistening ink-cap mushroom</name>
    <name type="synonym">Coprinus micaceus</name>
    <dbReference type="NCBI Taxonomy" id="71717"/>
    <lineage>
        <taxon>Eukaryota</taxon>
        <taxon>Fungi</taxon>
        <taxon>Dikarya</taxon>
        <taxon>Basidiomycota</taxon>
        <taxon>Agaricomycotina</taxon>
        <taxon>Agaricomycetes</taxon>
        <taxon>Agaricomycetidae</taxon>
        <taxon>Agaricales</taxon>
        <taxon>Agaricineae</taxon>
        <taxon>Psathyrellaceae</taxon>
        <taxon>Coprinellus</taxon>
    </lineage>
</organism>